<accession>A0A0K8J5N6</accession>
<sequence>MKYYNKNLVLILVLSCIFLFTGCNSVRLKTFKEENVPEKNVESNEENQENQDNQDNEEDLEDAESLVSNPEDTSNSSDETNDNGSTANIVQPVENVELLIYTVNSSSELEAVTALVPANQELTPKLVVDTVVDSMADQSLLIGVENVTTQDDTVIVSFYADQAPLTNVGAGFEEAILNAIAQSITDNLDDYHKVIYRVEGGPYMSGHIELEIDEVYFEDSK</sequence>
<dbReference type="EMBL" id="LN879430">
    <property type="protein sequence ID" value="CUH92643.1"/>
    <property type="molecule type" value="Genomic_DNA"/>
</dbReference>
<dbReference type="Proteomes" id="UP000196053">
    <property type="component" value="Chromosome I"/>
</dbReference>
<dbReference type="KEGG" id="hsd:SD1D_1097"/>
<evidence type="ECO:0000313" key="2">
    <source>
        <dbReference type="EMBL" id="CUH92643.1"/>
    </source>
</evidence>
<evidence type="ECO:0008006" key="4">
    <source>
        <dbReference type="Google" id="ProtNLM"/>
    </source>
</evidence>
<dbReference type="RefSeq" id="WP_058257995.1">
    <property type="nucleotide sequence ID" value="NZ_JANWKB010000024.1"/>
</dbReference>
<dbReference type="OrthoDB" id="2046760at2"/>
<feature type="compositionally biased region" description="Polar residues" evidence="1">
    <location>
        <begin position="66"/>
        <end position="88"/>
    </location>
</feature>
<protein>
    <recommendedName>
        <fullName evidence="4">GerMN domain-containing protein</fullName>
    </recommendedName>
</protein>
<evidence type="ECO:0000313" key="3">
    <source>
        <dbReference type="Proteomes" id="UP000196053"/>
    </source>
</evidence>
<dbReference type="AlphaFoldDB" id="A0A0K8J5N6"/>
<gene>
    <name evidence="2" type="ORF">SD1D_1097</name>
</gene>
<proteinExistence type="predicted"/>
<dbReference type="PROSITE" id="PS51257">
    <property type="entry name" value="PROKAR_LIPOPROTEIN"/>
    <property type="match status" value="1"/>
</dbReference>
<feature type="region of interest" description="Disordered" evidence="1">
    <location>
        <begin position="35"/>
        <end position="88"/>
    </location>
</feature>
<reference evidence="3" key="1">
    <citation type="submission" date="2015-09" db="EMBL/GenBank/DDBJ databases">
        <authorList>
            <person name="Wibberg D."/>
        </authorList>
    </citation>
    <scope>NUCLEOTIDE SEQUENCE [LARGE SCALE GENOMIC DNA]</scope>
    <source>
        <strain evidence="3">SD1D</strain>
    </source>
</reference>
<feature type="compositionally biased region" description="Acidic residues" evidence="1">
    <location>
        <begin position="43"/>
        <end position="64"/>
    </location>
</feature>
<name>A0A0K8J5N6_9FIRM</name>
<evidence type="ECO:0000256" key="1">
    <source>
        <dbReference type="SAM" id="MobiDB-lite"/>
    </source>
</evidence>
<organism evidence="2 3">
    <name type="scientific">Herbinix luporum</name>
    <dbReference type="NCBI Taxonomy" id="1679721"/>
    <lineage>
        <taxon>Bacteria</taxon>
        <taxon>Bacillati</taxon>
        <taxon>Bacillota</taxon>
        <taxon>Clostridia</taxon>
        <taxon>Lachnospirales</taxon>
        <taxon>Lachnospiraceae</taxon>
        <taxon>Herbinix</taxon>
    </lineage>
</organism>
<keyword evidence="3" id="KW-1185">Reference proteome</keyword>